<dbReference type="PANTHER" id="PTHR32091">
    <property type="entry name" value="EUKARYOTIC TRANSLATION INITIATION FACTOR 4B"/>
    <property type="match status" value="1"/>
</dbReference>
<dbReference type="GO" id="GO:0003729">
    <property type="term" value="F:mRNA binding"/>
    <property type="evidence" value="ECO:0007669"/>
    <property type="project" value="TreeGrafter"/>
</dbReference>
<dbReference type="PANTHER" id="PTHR32091:SF17">
    <property type="entry name" value="EUKARYOTIC TRANSLATION INITIATION FACTOR 4B3"/>
    <property type="match status" value="1"/>
</dbReference>
<feature type="compositionally biased region" description="Basic and acidic residues" evidence="1">
    <location>
        <begin position="96"/>
        <end position="106"/>
    </location>
</feature>
<protein>
    <submittedName>
        <fullName evidence="2">Uncharacterized protein</fullName>
    </submittedName>
</protein>
<dbReference type="InterPro" id="IPR010433">
    <property type="entry name" value="EIF-4B_pln"/>
</dbReference>
<gene>
    <name evidence="2" type="ORF">A4U43_C04F8200</name>
</gene>
<dbReference type="GO" id="GO:0003743">
    <property type="term" value="F:translation initiation factor activity"/>
    <property type="evidence" value="ECO:0007669"/>
    <property type="project" value="InterPro"/>
</dbReference>
<dbReference type="Gramene" id="ONK71404">
    <property type="protein sequence ID" value="ONK71404"/>
    <property type="gene ID" value="A4U43_C04F8200"/>
</dbReference>
<accession>A0A5P1EZU6</accession>
<dbReference type="Pfam" id="PF06273">
    <property type="entry name" value="eIF-4B"/>
    <property type="match status" value="1"/>
</dbReference>
<keyword evidence="3" id="KW-1185">Reference proteome</keyword>
<dbReference type="AlphaFoldDB" id="A0A5P1EZU6"/>
<dbReference type="Proteomes" id="UP000243459">
    <property type="component" value="Chromosome 4"/>
</dbReference>
<organism evidence="2 3">
    <name type="scientific">Asparagus officinalis</name>
    <name type="common">Garden asparagus</name>
    <dbReference type="NCBI Taxonomy" id="4686"/>
    <lineage>
        <taxon>Eukaryota</taxon>
        <taxon>Viridiplantae</taxon>
        <taxon>Streptophyta</taxon>
        <taxon>Embryophyta</taxon>
        <taxon>Tracheophyta</taxon>
        <taxon>Spermatophyta</taxon>
        <taxon>Magnoliopsida</taxon>
        <taxon>Liliopsida</taxon>
        <taxon>Asparagales</taxon>
        <taxon>Asparagaceae</taxon>
        <taxon>Asparagoideae</taxon>
        <taxon>Asparagus</taxon>
    </lineage>
</organism>
<evidence type="ECO:0000313" key="3">
    <source>
        <dbReference type="Proteomes" id="UP000243459"/>
    </source>
</evidence>
<feature type="region of interest" description="Disordered" evidence="1">
    <location>
        <begin position="93"/>
        <end position="149"/>
    </location>
</feature>
<evidence type="ECO:0000256" key="1">
    <source>
        <dbReference type="SAM" id="MobiDB-lite"/>
    </source>
</evidence>
<sequence>MAAVSAWAKPGSLALESSTRKIRPATSAYTRLLILTTLTSPSSAFPSLSAAAVTKIPKKKKKQTLTLAEFNAGTTKFQPSYKTLVPVELLSLPTGPRERSEEELQRPRGFGYFNGGGGRGGSSRVSDENPEKDSSGTEANSTPSRVMRSTIGSMRILRRIFERRISIVKKGSLNSQSRVMNQIAGSRRRGLRLR</sequence>
<proteinExistence type="predicted"/>
<evidence type="ECO:0000313" key="2">
    <source>
        <dbReference type="EMBL" id="ONK71404.1"/>
    </source>
</evidence>
<name>A0A5P1EZU6_ASPOF</name>
<dbReference type="EMBL" id="CM007384">
    <property type="protein sequence ID" value="ONK71404.1"/>
    <property type="molecule type" value="Genomic_DNA"/>
</dbReference>
<feature type="compositionally biased region" description="Basic and acidic residues" evidence="1">
    <location>
        <begin position="125"/>
        <end position="135"/>
    </location>
</feature>
<dbReference type="OMA" id="TKFQPSY"/>
<feature type="compositionally biased region" description="Gly residues" evidence="1">
    <location>
        <begin position="112"/>
        <end position="121"/>
    </location>
</feature>
<reference evidence="3" key="1">
    <citation type="journal article" date="2017" name="Nat. Commun.">
        <title>The asparagus genome sheds light on the origin and evolution of a young Y chromosome.</title>
        <authorList>
            <person name="Harkess A."/>
            <person name="Zhou J."/>
            <person name="Xu C."/>
            <person name="Bowers J.E."/>
            <person name="Van der Hulst R."/>
            <person name="Ayyampalayam S."/>
            <person name="Mercati F."/>
            <person name="Riccardi P."/>
            <person name="McKain M.R."/>
            <person name="Kakrana A."/>
            <person name="Tang H."/>
            <person name="Ray J."/>
            <person name="Groenendijk J."/>
            <person name="Arikit S."/>
            <person name="Mathioni S.M."/>
            <person name="Nakano M."/>
            <person name="Shan H."/>
            <person name="Telgmann-Rauber A."/>
            <person name="Kanno A."/>
            <person name="Yue Z."/>
            <person name="Chen H."/>
            <person name="Li W."/>
            <person name="Chen Y."/>
            <person name="Xu X."/>
            <person name="Zhang Y."/>
            <person name="Luo S."/>
            <person name="Chen H."/>
            <person name="Gao J."/>
            <person name="Mao Z."/>
            <person name="Pires J.C."/>
            <person name="Luo M."/>
            <person name="Kudrna D."/>
            <person name="Wing R.A."/>
            <person name="Meyers B.C."/>
            <person name="Yi K."/>
            <person name="Kong H."/>
            <person name="Lavrijsen P."/>
            <person name="Sunseri F."/>
            <person name="Falavigna A."/>
            <person name="Ye Y."/>
            <person name="Leebens-Mack J.H."/>
            <person name="Chen G."/>
        </authorList>
    </citation>
    <scope>NUCLEOTIDE SEQUENCE [LARGE SCALE GENOMIC DNA]</scope>
    <source>
        <strain evidence="3">cv. DH0086</strain>
    </source>
</reference>